<evidence type="ECO:0000313" key="2">
    <source>
        <dbReference type="EMBL" id="TGK02537.1"/>
    </source>
</evidence>
<feature type="transmembrane region" description="Helical" evidence="1">
    <location>
        <begin position="6"/>
        <end position="24"/>
    </location>
</feature>
<organism evidence="2 3">
    <name type="scientific">Leptospira semungkisensis</name>
    <dbReference type="NCBI Taxonomy" id="2484985"/>
    <lineage>
        <taxon>Bacteria</taxon>
        <taxon>Pseudomonadati</taxon>
        <taxon>Spirochaetota</taxon>
        <taxon>Spirochaetia</taxon>
        <taxon>Leptospirales</taxon>
        <taxon>Leptospiraceae</taxon>
        <taxon>Leptospira</taxon>
    </lineage>
</organism>
<feature type="non-terminal residue" evidence="2">
    <location>
        <position position="70"/>
    </location>
</feature>
<keyword evidence="1" id="KW-1133">Transmembrane helix</keyword>
<keyword evidence="3" id="KW-1185">Reference proteome</keyword>
<dbReference type="AlphaFoldDB" id="A0A4R9FWP6"/>
<name>A0A4R9FWP6_9LEPT</name>
<sequence>MSFEILLGIGAAVFILIFLTYVLAPTKNQTNLVFWSVLLVLCGGINFAVWIIRDWNEEGTTLQWVLIEAT</sequence>
<feature type="transmembrane region" description="Helical" evidence="1">
    <location>
        <begin position="31"/>
        <end position="52"/>
    </location>
</feature>
<accession>A0A4R9FWP6</accession>
<proteinExistence type="predicted"/>
<comment type="caution">
    <text evidence="2">The sequence shown here is derived from an EMBL/GenBank/DDBJ whole genome shotgun (WGS) entry which is preliminary data.</text>
</comment>
<keyword evidence="1" id="KW-0812">Transmembrane</keyword>
<evidence type="ECO:0000313" key="3">
    <source>
        <dbReference type="Proteomes" id="UP000297453"/>
    </source>
</evidence>
<protein>
    <submittedName>
        <fullName evidence="2">Formate hydrogenase</fullName>
    </submittedName>
</protein>
<keyword evidence="1" id="KW-0472">Membrane</keyword>
<dbReference type="Proteomes" id="UP000297453">
    <property type="component" value="Unassembled WGS sequence"/>
</dbReference>
<gene>
    <name evidence="2" type="ORF">EHO59_10990</name>
</gene>
<evidence type="ECO:0000256" key="1">
    <source>
        <dbReference type="SAM" id="Phobius"/>
    </source>
</evidence>
<reference evidence="2" key="1">
    <citation type="journal article" date="2019" name="PLoS Negl. Trop. Dis.">
        <title>Revisiting the worldwide diversity of Leptospira species in the environment.</title>
        <authorList>
            <person name="Vincent A.T."/>
            <person name="Schiettekatte O."/>
            <person name="Bourhy P."/>
            <person name="Veyrier F.J."/>
            <person name="Picardeau M."/>
        </authorList>
    </citation>
    <scope>NUCLEOTIDE SEQUENCE [LARGE SCALE GENOMIC DNA]</scope>
    <source>
        <strain evidence="2">SSS9</strain>
    </source>
</reference>
<dbReference type="EMBL" id="RQEP01000013">
    <property type="protein sequence ID" value="TGK02537.1"/>
    <property type="molecule type" value="Genomic_DNA"/>
</dbReference>